<dbReference type="AlphaFoldDB" id="A0A6P8QDN5"/>
<evidence type="ECO:0000256" key="3">
    <source>
        <dbReference type="ARBA" id="ARBA00012513"/>
    </source>
</evidence>
<dbReference type="PROSITE" id="PS00108">
    <property type="entry name" value="PROTEIN_KINASE_ST"/>
    <property type="match status" value="1"/>
</dbReference>
<evidence type="ECO:0000256" key="8">
    <source>
        <dbReference type="ARBA" id="ARBA00022741"/>
    </source>
</evidence>
<comment type="catalytic activity">
    <reaction evidence="11">
        <text>L-threonyl-[protein] + ATP = O-phospho-L-threonyl-[protein] + ADP + H(+)</text>
        <dbReference type="Rhea" id="RHEA:46608"/>
        <dbReference type="Rhea" id="RHEA-COMP:11060"/>
        <dbReference type="Rhea" id="RHEA-COMP:11605"/>
        <dbReference type="ChEBI" id="CHEBI:15378"/>
        <dbReference type="ChEBI" id="CHEBI:30013"/>
        <dbReference type="ChEBI" id="CHEBI:30616"/>
        <dbReference type="ChEBI" id="CHEBI:61977"/>
        <dbReference type="ChEBI" id="CHEBI:456216"/>
        <dbReference type="EC" id="2.7.11.1"/>
    </reaction>
</comment>
<dbReference type="GO" id="GO:0004674">
    <property type="term" value="F:protein serine/threonine kinase activity"/>
    <property type="evidence" value="ECO:0007669"/>
    <property type="project" value="UniProtKB-KW"/>
</dbReference>
<sequence length="419" mass="48574">MDSKRREKEKFDDRMARPSSRTNHNPRGSGTSNSGVLMVGPNFRVGKKIGSGNFGELRLGKNLYTNEYVAIKLEPVKSRAPQLHLEYRFYKQLASADGIPQIYYFGPCGKYNAMVLELLGPSLEDLFDLCDRTFSLKTVLMIAIQLISRMEYVHSKNLIYRDVKPENFLIGRPGIKTQQVIHIIDFGLAKEYIDPETKKHIPYREHKSLTGTARYMSINTHLGKEQSRRDDLEALGHMFMYFLRGSLPWQGLKADTLKERYQKIGDTKRSTPIDVLCENFPEEMAAYLRYVRRLDFFEKPDYDYLKKLLTDLFDRKGYMFDYEYDWIGKQLPTPLGSIHLDPSLSTSRDVHHHQAKNQVVSSTNGELNTDDPTAGHSNAPITAQTEVEIMDETNCQKILNMWCCCFFKRRKRKSIERHK</sequence>
<feature type="region of interest" description="Disordered" evidence="15">
    <location>
        <begin position="351"/>
        <end position="379"/>
    </location>
</feature>
<feature type="region of interest" description="Disordered" evidence="15">
    <location>
        <begin position="1"/>
        <end position="36"/>
    </location>
</feature>
<evidence type="ECO:0000256" key="4">
    <source>
        <dbReference type="ARBA" id="ARBA00022490"/>
    </source>
</evidence>
<dbReference type="CDD" id="cd14126">
    <property type="entry name" value="STKc_CK1_gamma"/>
    <property type="match status" value="1"/>
</dbReference>
<dbReference type="InterPro" id="IPR022247">
    <property type="entry name" value="Casein_kinase-1_gamma_C"/>
</dbReference>
<dbReference type="PANTHER" id="PTHR11909">
    <property type="entry name" value="CASEIN KINASE-RELATED"/>
    <property type="match status" value="1"/>
</dbReference>
<evidence type="ECO:0000256" key="6">
    <source>
        <dbReference type="ARBA" id="ARBA00022679"/>
    </source>
</evidence>
<feature type="domain" description="Protein kinase" evidence="16">
    <location>
        <begin position="43"/>
        <end position="313"/>
    </location>
</feature>
<evidence type="ECO:0000256" key="2">
    <source>
        <dbReference type="ARBA" id="ARBA00005926"/>
    </source>
</evidence>
<accession>A0A6P8QDN5</accession>
<dbReference type="Gene3D" id="3.30.200.20">
    <property type="entry name" value="Phosphorylase Kinase, domain 1"/>
    <property type="match status" value="1"/>
</dbReference>
<dbReference type="GO" id="GO:0005524">
    <property type="term" value="F:ATP binding"/>
    <property type="evidence" value="ECO:0007669"/>
    <property type="project" value="UniProtKB-UniRule"/>
</dbReference>
<evidence type="ECO:0000256" key="9">
    <source>
        <dbReference type="ARBA" id="ARBA00022777"/>
    </source>
</evidence>
<evidence type="ECO:0000256" key="10">
    <source>
        <dbReference type="ARBA" id="ARBA00022840"/>
    </source>
</evidence>
<feature type="compositionally biased region" description="Basic and acidic residues" evidence="15">
    <location>
        <begin position="1"/>
        <end position="16"/>
    </location>
</feature>
<comment type="catalytic activity">
    <reaction evidence="12">
        <text>L-seryl-[protein] + ATP = O-phospho-L-seryl-[protein] + ADP + H(+)</text>
        <dbReference type="Rhea" id="RHEA:17989"/>
        <dbReference type="Rhea" id="RHEA-COMP:9863"/>
        <dbReference type="Rhea" id="RHEA-COMP:11604"/>
        <dbReference type="ChEBI" id="CHEBI:15378"/>
        <dbReference type="ChEBI" id="CHEBI:29999"/>
        <dbReference type="ChEBI" id="CHEBI:30616"/>
        <dbReference type="ChEBI" id="CHEBI:83421"/>
        <dbReference type="ChEBI" id="CHEBI:456216"/>
        <dbReference type="EC" id="2.7.11.1"/>
    </reaction>
</comment>
<dbReference type="Gene3D" id="1.10.510.10">
    <property type="entry name" value="Transferase(Phosphotransferase) domain 1"/>
    <property type="match status" value="1"/>
</dbReference>
<evidence type="ECO:0000256" key="7">
    <source>
        <dbReference type="ARBA" id="ARBA00022687"/>
    </source>
</evidence>
<dbReference type="GO" id="GO:0016055">
    <property type="term" value="P:Wnt signaling pathway"/>
    <property type="evidence" value="ECO:0007669"/>
    <property type="project" value="UniProtKB-KW"/>
</dbReference>
<reference evidence="18" key="1">
    <citation type="submission" date="2025-08" db="UniProtKB">
        <authorList>
            <consortium name="RefSeq"/>
        </authorList>
    </citation>
    <scope>IDENTIFICATION</scope>
</reference>
<keyword evidence="6" id="KW-0808">Transferase</keyword>
<dbReference type="InterPro" id="IPR000719">
    <property type="entry name" value="Prot_kinase_dom"/>
</dbReference>
<proteinExistence type="inferred from homology"/>
<dbReference type="Proteomes" id="UP000515159">
    <property type="component" value="Chromosome 1"/>
</dbReference>
<dbReference type="SUPFAM" id="SSF56112">
    <property type="entry name" value="Protein kinase-like (PK-like)"/>
    <property type="match status" value="1"/>
</dbReference>
<evidence type="ECO:0000313" key="17">
    <source>
        <dbReference type="Proteomes" id="UP000515159"/>
    </source>
</evidence>
<keyword evidence="5 14" id="KW-0723">Serine/threonine-protein kinase</keyword>
<organism evidence="17 18">
    <name type="scientific">Geotrypetes seraphini</name>
    <name type="common">Gaboon caecilian</name>
    <name type="synonym">Caecilia seraphini</name>
    <dbReference type="NCBI Taxonomy" id="260995"/>
    <lineage>
        <taxon>Eukaryota</taxon>
        <taxon>Metazoa</taxon>
        <taxon>Chordata</taxon>
        <taxon>Craniata</taxon>
        <taxon>Vertebrata</taxon>
        <taxon>Euteleostomi</taxon>
        <taxon>Amphibia</taxon>
        <taxon>Gymnophiona</taxon>
        <taxon>Geotrypetes</taxon>
    </lineage>
</organism>
<evidence type="ECO:0000256" key="14">
    <source>
        <dbReference type="RuleBase" id="RU000304"/>
    </source>
</evidence>
<keyword evidence="10 13" id="KW-0067">ATP-binding</keyword>
<dbReference type="PROSITE" id="PS50011">
    <property type="entry name" value="PROTEIN_KINASE_DOM"/>
    <property type="match status" value="1"/>
</dbReference>
<dbReference type="EC" id="2.7.11.1" evidence="3"/>
<evidence type="ECO:0000256" key="15">
    <source>
        <dbReference type="SAM" id="MobiDB-lite"/>
    </source>
</evidence>
<evidence type="ECO:0000259" key="16">
    <source>
        <dbReference type="PROSITE" id="PS50011"/>
    </source>
</evidence>
<feature type="compositionally biased region" description="Polar residues" evidence="15">
    <location>
        <begin position="19"/>
        <end position="35"/>
    </location>
</feature>
<dbReference type="InterPro" id="IPR008271">
    <property type="entry name" value="Ser/Thr_kinase_AS"/>
</dbReference>
<comment type="similarity">
    <text evidence="2">Belongs to the protein kinase superfamily. CK1 Ser/Thr protein kinase family. Casein kinase I subfamily.</text>
</comment>
<evidence type="ECO:0000256" key="12">
    <source>
        <dbReference type="ARBA" id="ARBA00048679"/>
    </source>
</evidence>
<dbReference type="GO" id="GO:0005737">
    <property type="term" value="C:cytoplasm"/>
    <property type="evidence" value="ECO:0007669"/>
    <property type="project" value="UniProtKB-SubCell"/>
</dbReference>
<dbReference type="Pfam" id="PF12605">
    <property type="entry name" value="CK1gamma_C"/>
    <property type="match status" value="1"/>
</dbReference>
<name>A0A6P8QDN5_GEOSA</name>
<feature type="binding site" evidence="13">
    <location>
        <position position="72"/>
    </location>
    <ligand>
        <name>ATP</name>
        <dbReference type="ChEBI" id="CHEBI:30616"/>
    </ligand>
</feature>
<evidence type="ECO:0000256" key="1">
    <source>
        <dbReference type="ARBA" id="ARBA00004496"/>
    </source>
</evidence>
<dbReference type="InterPro" id="IPR017441">
    <property type="entry name" value="Protein_kinase_ATP_BS"/>
</dbReference>
<keyword evidence="17" id="KW-1185">Reference proteome</keyword>
<keyword evidence="8 13" id="KW-0547">Nucleotide-binding</keyword>
<evidence type="ECO:0000256" key="11">
    <source>
        <dbReference type="ARBA" id="ARBA00047899"/>
    </source>
</evidence>
<feature type="compositionally biased region" description="Polar residues" evidence="15">
    <location>
        <begin position="356"/>
        <end position="379"/>
    </location>
</feature>
<dbReference type="Pfam" id="PF00069">
    <property type="entry name" value="Pkinase"/>
    <property type="match status" value="1"/>
</dbReference>
<dbReference type="CTD" id="1456"/>
<dbReference type="PROSITE" id="PS00107">
    <property type="entry name" value="PROTEIN_KINASE_ATP"/>
    <property type="match status" value="1"/>
</dbReference>
<dbReference type="FunFam" id="1.10.510.10:FF:001113">
    <property type="entry name" value="Casein kinase 1 gamma 2"/>
    <property type="match status" value="1"/>
</dbReference>
<dbReference type="GeneID" id="117352536"/>
<protein>
    <recommendedName>
        <fullName evidence="3">non-specific serine/threonine protein kinase</fullName>
        <ecNumber evidence="3">2.7.11.1</ecNumber>
    </recommendedName>
</protein>
<keyword evidence="4" id="KW-0963">Cytoplasm</keyword>
<evidence type="ECO:0000256" key="13">
    <source>
        <dbReference type="PROSITE-ProRule" id="PRU10141"/>
    </source>
</evidence>
<keyword evidence="7" id="KW-0879">Wnt signaling pathway</keyword>
<comment type="subcellular location">
    <subcellularLocation>
        <location evidence="1">Cytoplasm</location>
    </subcellularLocation>
</comment>
<dbReference type="FunFam" id="3.30.200.20:FF:000018">
    <property type="entry name" value="Casein kinase I isoform gamma-1"/>
    <property type="match status" value="1"/>
</dbReference>
<dbReference type="InterPro" id="IPR011009">
    <property type="entry name" value="Kinase-like_dom_sf"/>
</dbReference>
<evidence type="ECO:0000313" key="18">
    <source>
        <dbReference type="RefSeq" id="XP_033784891.1"/>
    </source>
</evidence>
<keyword evidence="9 18" id="KW-0418">Kinase</keyword>
<evidence type="ECO:0000256" key="5">
    <source>
        <dbReference type="ARBA" id="ARBA00022527"/>
    </source>
</evidence>
<dbReference type="RefSeq" id="XP_033784891.1">
    <property type="nucleotide sequence ID" value="XM_033929000.1"/>
</dbReference>
<dbReference type="SMART" id="SM00220">
    <property type="entry name" value="S_TKc"/>
    <property type="match status" value="1"/>
</dbReference>
<gene>
    <name evidence="18" type="primary">CSNK1G3</name>
</gene>
<dbReference type="InterPro" id="IPR050235">
    <property type="entry name" value="CK1_Ser-Thr_kinase"/>
</dbReference>